<gene>
    <name evidence="1" type="ORF">BpHYR1_026306</name>
</gene>
<evidence type="ECO:0000313" key="2">
    <source>
        <dbReference type="Proteomes" id="UP000276133"/>
    </source>
</evidence>
<organism evidence="1 2">
    <name type="scientific">Brachionus plicatilis</name>
    <name type="common">Marine rotifer</name>
    <name type="synonym">Brachionus muelleri</name>
    <dbReference type="NCBI Taxonomy" id="10195"/>
    <lineage>
        <taxon>Eukaryota</taxon>
        <taxon>Metazoa</taxon>
        <taxon>Spiralia</taxon>
        <taxon>Gnathifera</taxon>
        <taxon>Rotifera</taxon>
        <taxon>Eurotatoria</taxon>
        <taxon>Monogononta</taxon>
        <taxon>Pseudotrocha</taxon>
        <taxon>Ploima</taxon>
        <taxon>Brachionidae</taxon>
        <taxon>Brachionus</taxon>
    </lineage>
</organism>
<sequence>MLEKASHSTLSTWYWQLKTFLENVQFTAVSFDSVDMDSFGRDKLSPIDKLRRETDIRMFIFPKKK</sequence>
<accession>A0A3M7PE13</accession>
<proteinExistence type="predicted"/>
<protein>
    <submittedName>
        <fullName evidence="1">Uncharacterized protein</fullName>
    </submittedName>
</protein>
<keyword evidence="2" id="KW-1185">Reference proteome</keyword>
<dbReference type="AlphaFoldDB" id="A0A3M7PE13"/>
<dbReference type="Proteomes" id="UP000276133">
    <property type="component" value="Unassembled WGS sequence"/>
</dbReference>
<reference evidence="1 2" key="1">
    <citation type="journal article" date="2018" name="Sci. Rep.">
        <title>Genomic signatures of local adaptation to the degree of environmental predictability in rotifers.</title>
        <authorList>
            <person name="Franch-Gras L."/>
            <person name="Hahn C."/>
            <person name="Garcia-Roger E.M."/>
            <person name="Carmona M.J."/>
            <person name="Serra M."/>
            <person name="Gomez A."/>
        </authorList>
    </citation>
    <scope>NUCLEOTIDE SEQUENCE [LARGE SCALE GENOMIC DNA]</scope>
    <source>
        <strain evidence="1">HYR1</strain>
    </source>
</reference>
<dbReference type="EMBL" id="REGN01011731">
    <property type="protein sequence ID" value="RMZ96974.1"/>
    <property type="molecule type" value="Genomic_DNA"/>
</dbReference>
<comment type="caution">
    <text evidence="1">The sequence shown here is derived from an EMBL/GenBank/DDBJ whole genome shotgun (WGS) entry which is preliminary data.</text>
</comment>
<evidence type="ECO:0000313" key="1">
    <source>
        <dbReference type="EMBL" id="RMZ96974.1"/>
    </source>
</evidence>
<name>A0A3M7PE13_BRAPC</name>